<feature type="domain" description="HTH tetR-type" evidence="5">
    <location>
        <begin position="56"/>
        <end position="116"/>
    </location>
</feature>
<dbReference type="GO" id="GO:0003700">
    <property type="term" value="F:DNA-binding transcription factor activity"/>
    <property type="evidence" value="ECO:0007669"/>
    <property type="project" value="TreeGrafter"/>
</dbReference>
<evidence type="ECO:0000256" key="1">
    <source>
        <dbReference type="ARBA" id="ARBA00023015"/>
    </source>
</evidence>
<dbReference type="EMBL" id="CP022685">
    <property type="protein sequence ID" value="ATL30061.1"/>
    <property type="molecule type" value="Genomic_DNA"/>
</dbReference>
<gene>
    <name evidence="6" type="ORF">KY5_5043</name>
</gene>
<evidence type="ECO:0000259" key="5">
    <source>
        <dbReference type="PROSITE" id="PS50977"/>
    </source>
</evidence>
<dbReference type="PANTHER" id="PTHR30055:SF151">
    <property type="entry name" value="TRANSCRIPTIONAL REGULATORY PROTEIN"/>
    <property type="match status" value="1"/>
</dbReference>
<keyword evidence="7" id="KW-1185">Reference proteome</keyword>
<evidence type="ECO:0000256" key="4">
    <source>
        <dbReference type="PROSITE-ProRule" id="PRU00335"/>
    </source>
</evidence>
<protein>
    <submittedName>
        <fullName evidence="6">Transcriptional regulator, TetR family</fullName>
    </submittedName>
</protein>
<evidence type="ECO:0000256" key="3">
    <source>
        <dbReference type="ARBA" id="ARBA00023163"/>
    </source>
</evidence>
<evidence type="ECO:0000256" key="2">
    <source>
        <dbReference type="ARBA" id="ARBA00023125"/>
    </source>
</evidence>
<dbReference type="InterPro" id="IPR009057">
    <property type="entry name" value="Homeodomain-like_sf"/>
</dbReference>
<dbReference type="Gene3D" id="1.10.357.10">
    <property type="entry name" value="Tetracycline Repressor, domain 2"/>
    <property type="match status" value="1"/>
</dbReference>
<dbReference type="SUPFAM" id="SSF48498">
    <property type="entry name" value="Tetracyclin repressor-like, C-terminal domain"/>
    <property type="match status" value="1"/>
</dbReference>
<dbReference type="KEGG" id="sfk:KY5_5043"/>
<keyword evidence="1" id="KW-0805">Transcription regulation</keyword>
<dbReference type="PANTHER" id="PTHR30055">
    <property type="entry name" value="HTH-TYPE TRANSCRIPTIONAL REGULATOR RUTR"/>
    <property type="match status" value="1"/>
</dbReference>
<sequence length="271" mass="30359">MCDWNVYGVSLAYNVHIDVYGVYKRYGVRMAPQKKSALDPSLWDRLERPASTQRTALTLQKIAAVAVEIADAEGYPAVTMRRLATELGVAPMAAYRHVSDKYELSVLMVEWVTGELVVPDGVTGWRDTLRAFAVQARQLMLNHPWLAHMPTPLYALTPSRMAVAERQLASLDGLGLDADQMMVAFRTVNSYVQGSTQAEVVLRRYRDEQGWSSGHESREALAPQMNYLMETGRYPTYERYGLSATRKDDDAWTFESGLDCVLDGIAARLGI</sequence>
<dbReference type="Gene3D" id="1.10.10.60">
    <property type="entry name" value="Homeodomain-like"/>
    <property type="match status" value="1"/>
</dbReference>
<dbReference type="PROSITE" id="PS50977">
    <property type="entry name" value="HTH_TETR_2"/>
    <property type="match status" value="1"/>
</dbReference>
<dbReference type="GO" id="GO:0000976">
    <property type="term" value="F:transcription cis-regulatory region binding"/>
    <property type="evidence" value="ECO:0007669"/>
    <property type="project" value="TreeGrafter"/>
</dbReference>
<dbReference type="Pfam" id="PF00440">
    <property type="entry name" value="TetR_N"/>
    <property type="match status" value="1"/>
</dbReference>
<accession>A0A291QEC3</accession>
<feature type="DNA-binding region" description="H-T-H motif" evidence="4">
    <location>
        <begin position="79"/>
        <end position="98"/>
    </location>
</feature>
<dbReference type="Proteomes" id="UP000221011">
    <property type="component" value="Chromosome"/>
</dbReference>
<evidence type="ECO:0000313" key="7">
    <source>
        <dbReference type="Proteomes" id="UP000221011"/>
    </source>
</evidence>
<dbReference type="InterPro" id="IPR050109">
    <property type="entry name" value="HTH-type_TetR-like_transc_reg"/>
</dbReference>
<keyword evidence="2 4" id="KW-0238">DNA-binding</keyword>
<dbReference type="InterPro" id="IPR004111">
    <property type="entry name" value="Repressor_TetR_C"/>
</dbReference>
<dbReference type="InterPro" id="IPR001647">
    <property type="entry name" value="HTH_TetR"/>
</dbReference>
<evidence type="ECO:0000313" key="6">
    <source>
        <dbReference type="EMBL" id="ATL30061.1"/>
    </source>
</evidence>
<organism evidence="6 7">
    <name type="scientific">Streptomyces formicae</name>
    <dbReference type="NCBI Taxonomy" id="1616117"/>
    <lineage>
        <taxon>Bacteria</taxon>
        <taxon>Bacillati</taxon>
        <taxon>Actinomycetota</taxon>
        <taxon>Actinomycetes</taxon>
        <taxon>Kitasatosporales</taxon>
        <taxon>Streptomycetaceae</taxon>
        <taxon>Streptomyces</taxon>
    </lineage>
</organism>
<dbReference type="InterPro" id="IPR036271">
    <property type="entry name" value="Tet_transcr_reg_TetR-rel_C_sf"/>
</dbReference>
<name>A0A291QEC3_9ACTN</name>
<dbReference type="AlphaFoldDB" id="A0A291QEC3"/>
<reference evidence="6 7" key="1">
    <citation type="submission" date="2017-08" db="EMBL/GenBank/DDBJ databases">
        <title>Complete Genome Sequence of Streptomyces formicae KY5, the formicamycin producer.</title>
        <authorList>
            <person name="Holmes N.A."/>
            <person name="Devine R."/>
            <person name="Qin Z."/>
            <person name="Seipke R.F."/>
            <person name="Wilkinson B."/>
            <person name="Hutchings M.I."/>
        </authorList>
    </citation>
    <scope>NUCLEOTIDE SEQUENCE [LARGE SCALE GENOMIC DNA]</scope>
    <source>
        <strain evidence="6 7">KY5</strain>
    </source>
</reference>
<keyword evidence="3" id="KW-0804">Transcription</keyword>
<proteinExistence type="predicted"/>
<dbReference type="GO" id="GO:0045892">
    <property type="term" value="P:negative regulation of DNA-templated transcription"/>
    <property type="evidence" value="ECO:0007669"/>
    <property type="project" value="InterPro"/>
</dbReference>
<dbReference type="SUPFAM" id="SSF46689">
    <property type="entry name" value="Homeodomain-like"/>
    <property type="match status" value="1"/>
</dbReference>
<dbReference type="Pfam" id="PF02909">
    <property type="entry name" value="TetR_C_1"/>
    <property type="match status" value="1"/>
</dbReference>